<dbReference type="Proteomes" id="UP000608071">
    <property type="component" value="Unassembled WGS sequence"/>
</dbReference>
<keyword evidence="3" id="KW-0560">Oxidoreductase</keyword>
<dbReference type="SUPFAM" id="SSF75615">
    <property type="entry name" value="Siroheme synthase middle domains-like"/>
    <property type="match status" value="1"/>
</dbReference>
<reference evidence="7 8" key="1">
    <citation type="submission" date="2020-08" db="EMBL/GenBank/DDBJ databases">
        <title>A Genomic Blueprint of the Chicken Gut Microbiome.</title>
        <authorList>
            <person name="Gilroy R."/>
            <person name="Ravi A."/>
            <person name="Getino M."/>
            <person name="Pursley I."/>
            <person name="Horton D.L."/>
            <person name="Alikhan N.-F."/>
            <person name="Baker D."/>
            <person name="Gharbi K."/>
            <person name="Hall N."/>
            <person name="Watson M."/>
            <person name="Adriaenssens E.M."/>
            <person name="Foster-Nyarko E."/>
            <person name="Jarju S."/>
            <person name="Secka A."/>
            <person name="Antonio M."/>
            <person name="Oren A."/>
            <person name="Chaudhuri R."/>
            <person name="La Ragione R.M."/>
            <person name="Hildebrand F."/>
            <person name="Pallen M.J."/>
        </authorList>
    </citation>
    <scope>NUCLEOTIDE SEQUENCE [LARGE SCALE GENOMIC DNA]</scope>
    <source>
        <strain evidence="7 8">Sa2BVA9</strain>
    </source>
</reference>
<comment type="catalytic activity">
    <reaction evidence="6">
        <text>precorrin-2 + NAD(+) = sirohydrochlorin + NADH + 2 H(+)</text>
        <dbReference type="Rhea" id="RHEA:15613"/>
        <dbReference type="ChEBI" id="CHEBI:15378"/>
        <dbReference type="ChEBI" id="CHEBI:57540"/>
        <dbReference type="ChEBI" id="CHEBI:57945"/>
        <dbReference type="ChEBI" id="CHEBI:58351"/>
        <dbReference type="ChEBI" id="CHEBI:58827"/>
        <dbReference type="EC" id="1.3.1.76"/>
    </reaction>
</comment>
<dbReference type="InterPro" id="IPR006367">
    <property type="entry name" value="Sirohaem_synthase_N"/>
</dbReference>
<dbReference type="InterPro" id="IPR028161">
    <property type="entry name" value="Met8-like"/>
</dbReference>
<comment type="pathway">
    <text evidence="1">Porphyrin-containing compound metabolism; siroheme biosynthesis; sirohydrochlorin from precorrin-2: step 1/1.</text>
</comment>
<dbReference type="Pfam" id="PF13241">
    <property type="entry name" value="NAD_binding_7"/>
    <property type="match status" value="1"/>
</dbReference>
<dbReference type="NCBIfam" id="TIGR01470">
    <property type="entry name" value="cysG_Nterm"/>
    <property type="match status" value="1"/>
</dbReference>
<keyword evidence="5" id="KW-0627">Porphyrin biosynthesis</keyword>
<organism evidence="7 8">
    <name type="scientific">Paenibacillus gallinarum</name>
    <dbReference type="NCBI Taxonomy" id="2762232"/>
    <lineage>
        <taxon>Bacteria</taxon>
        <taxon>Bacillati</taxon>
        <taxon>Bacillota</taxon>
        <taxon>Bacilli</taxon>
        <taxon>Bacillales</taxon>
        <taxon>Paenibacillaceae</taxon>
        <taxon>Paenibacillus</taxon>
    </lineage>
</organism>
<evidence type="ECO:0000313" key="7">
    <source>
        <dbReference type="EMBL" id="MBD7969803.1"/>
    </source>
</evidence>
<proteinExistence type="predicted"/>
<keyword evidence="4" id="KW-0520">NAD</keyword>
<gene>
    <name evidence="7" type="ORF">H9647_17220</name>
</gene>
<evidence type="ECO:0000256" key="3">
    <source>
        <dbReference type="ARBA" id="ARBA00023002"/>
    </source>
</evidence>
<name>A0ABR8T224_9BACL</name>
<dbReference type="Gene3D" id="3.40.50.720">
    <property type="entry name" value="NAD(P)-binding Rossmann-like Domain"/>
    <property type="match status" value="1"/>
</dbReference>
<evidence type="ECO:0000256" key="5">
    <source>
        <dbReference type="ARBA" id="ARBA00023244"/>
    </source>
</evidence>
<evidence type="ECO:0000256" key="1">
    <source>
        <dbReference type="ARBA" id="ARBA00005010"/>
    </source>
</evidence>
<dbReference type="PANTHER" id="PTHR35330">
    <property type="entry name" value="SIROHEME BIOSYNTHESIS PROTEIN MET8"/>
    <property type="match status" value="1"/>
</dbReference>
<dbReference type="EMBL" id="JACSQL010000008">
    <property type="protein sequence ID" value="MBD7969803.1"/>
    <property type="molecule type" value="Genomic_DNA"/>
</dbReference>
<comment type="caution">
    <text evidence="7">The sequence shown here is derived from an EMBL/GenBank/DDBJ whole genome shotgun (WGS) entry which is preliminary data.</text>
</comment>
<dbReference type="SUPFAM" id="SSF51735">
    <property type="entry name" value="NAD(P)-binding Rossmann-fold domains"/>
    <property type="match status" value="1"/>
</dbReference>
<keyword evidence="8" id="KW-1185">Reference proteome</keyword>
<protein>
    <recommendedName>
        <fullName evidence="2">precorrin-2 dehydrogenase</fullName>
        <ecNumber evidence="2">1.3.1.76</ecNumber>
    </recommendedName>
</protein>
<dbReference type="PANTHER" id="PTHR35330:SF1">
    <property type="entry name" value="SIROHEME BIOSYNTHESIS PROTEIN MET8"/>
    <property type="match status" value="1"/>
</dbReference>
<sequence length="216" mass="24597">MENHYVPIMLNCSGRRCIVIGGGKVAERKIEALAGSGALLTIISPEVTENLLHMVHRGEAEWRKKPYLQGDLEGAFLVYAATDSPEVNEQVIAEAQQRNILVNRADAPSTGDFITPSSLRRGKLTIAVSASGASPGFAKQVMEQMRANYGEEYEIYLDFLQQFREVIQLEVEDRRDRKYLLDRVLEMDVLIQIREKRFHSWSQEEMVKWITVNREG</sequence>
<dbReference type="InterPro" id="IPR036291">
    <property type="entry name" value="NAD(P)-bd_dom_sf"/>
</dbReference>
<dbReference type="InterPro" id="IPR042518">
    <property type="entry name" value="SirC_C"/>
</dbReference>
<evidence type="ECO:0000313" key="8">
    <source>
        <dbReference type="Proteomes" id="UP000608071"/>
    </source>
</evidence>
<dbReference type="EC" id="1.3.1.76" evidence="2"/>
<evidence type="ECO:0000256" key="2">
    <source>
        <dbReference type="ARBA" id="ARBA00012400"/>
    </source>
</evidence>
<accession>A0ABR8T224</accession>
<evidence type="ECO:0000256" key="6">
    <source>
        <dbReference type="ARBA" id="ARBA00047561"/>
    </source>
</evidence>
<dbReference type="RefSeq" id="WP_191802228.1">
    <property type="nucleotide sequence ID" value="NZ_JACSQL010000008.1"/>
</dbReference>
<dbReference type="Gene3D" id="1.10.8.610">
    <property type="entry name" value="SirC, precorrin-2 dehydrogenase, C-terminal helical domain-like"/>
    <property type="match status" value="1"/>
</dbReference>
<evidence type="ECO:0000256" key="4">
    <source>
        <dbReference type="ARBA" id="ARBA00023027"/>
    </source>
</evidence>